<name>A0A289ZTZ0_9CAUD</name>
<sequence length="298" mass="34444">MAGTKKLIITPTFKLKKLLKDMVGSEPGFNLVWQMAVDYMVKCILSGARKETLPEFMQEAYGELDASTSYYFADLLGFKLVESSYRKDSFTFSLALSGESKNVPDLSKVTKISRTPYDNGWMNGVVWFRPVHCAFYYVKATRNPLADFVQESAYLVGKHHKVNIYQKIFDAGDDKRIKGIYFEVADRKESEDVGSQMSNYVRNNRGIYEEGERRVGELLPDRKDQPNTQHQGNGKKPDFGIGRNQVCVKGKEYRNVVSYHKETRLPMPQIYRRLNSRHPEWIDWFFIGSPKDTRRKSV</sequence>
<evidence type="ECO:0000256" key="1">
    <source>
        <dbReference type="SAM" id="MobiDB-lite"/>
    </source>
</evidence>
<accession>A0A289ZTZ0</accession>
<proteinExistence type="predicted"/>
<dbReference type="Proteomes" id="UP000223363">
    <property type="component" value="Segment"/>
</dbReference>
<evidence type="ECO:0000313" key="2">
    <source>
        <dbReference type="EMBL" id="ATA65683.1"/>
    </source>
</evidence>
<feature type="region of interest" description="Disordered" evidence="1">
    <location>
        <begin position="218"/>
        <end position="241"/>
    </location>
</feature>
<organism evidence="2 3">
    <name type="scientific">Serratia phage vB_SmaM_ 2050HW</name>
    <dbReference type="NCBI Taxonomy" id="2024252"/>
    <lineage>
        <taxon>Viruses</taxon>
        <taxon>Duplodnaviria</taxon>
        <taxon>Heunggongvirae</taxon>
        <taxon>Uroviricota</taxon>
        <taxon>Caudoviricetes</taxon>
        <taxon>Chimalliviridae</taxon>
        <taxon>Moabitevirus</taxon>
        <taxon>Moabitevirus mv2050HW</taxon>
    </lineage>
</organism>
<gene>
    <name evidence="2" type="ORF">2050HW_00348</name>
</gene>
<reference evidence="3" key="1">
    <citation type="submission" date="2017-06" db="EMBL/GenBank/DDBJ databases">
        <authorList>
            <person name="Zhao X."/>
        </authorList>
    </citation>
    <scope>NUCLEOTIDE SEQUENCE [LARGE SCALE GENOMIC DNA]</scope>
</reference>
<dbReference type="EMBL" id="MF285618">
    <property type="protein sequence ID" value="ATA65683.1"/>
    <property type="molecule type" value="Genomic_DNA"/>
</dbReference>
<protein>
    <submittedName>
        <fullName evidence="2">Uncharacterized protein</fullName>
    </submittedName>
</protein>
<keyword evidence="3" id="KW-1185">Reference proteome</keyword>
<evidence type="ECO:0000313" key="3">
    <source>
        <dbReference type="Proteomes" id="UP000223363"/>
    </source>
</evidence>